<comment type="caution">
    <text evidence="5">The sequence shown here is derived from an EMBL/GenBank/DDBJ whole genome shotgun (WGS) entry which is preliminary data.</text>
</comment>
<dbReference type="Gene3D" id="3.30.470.20">
    <property type="entry name" value="ATP-grasp fold, B domain"/>
    <property type="match status" value="1"/>
</dbReference>
<dbReference type="Gene3D" id="3.40.50.20">
    <property type="match status" value="1"/>
</dbReference>
<dbReference type="Pfam" id="PF02397">
    <property type="entry name" value="Bac_transf"/>
    <property type="match status" value="1"/>
</dbReference>
<sequence length="525" mass="59626">MNKFFKRLFDIVASASGLIILSPVFLILVYLIRKNLGSPVFFIQERPGKDGKPFKMIKFRSMRDAIDKDGNPLPDSERLTDFGKKLRATSLDELPELWNVLKGEMSLVGPRPLLMHYLPLYNDFQNRRHEMKPGVTGWAQVNGRNAISWDEKFAHDVWYIDHFSFWLDIKILFLTVKKVFVKEGISAEGEATMPYFTGNKTDEKNNILILSAGRRVELVQDFQTEAARFSDGIGVFATDLNPHMSSACHVADRAFSVPRIDAAEYIDSIFELAKQHNIGLIVPTIDTELLKLAEARDRFEAEGIHIVISDAKLITLCRDKRLTAGLFAQYGIRSPEIYERDRLAFPCFAKPYDGSRAIGAKKINTPADLTADIAEDPKMMFAQYIDIENTFSEFTVDMYYDRQGRLKCAIPRERLEVRTGEVSKGATRRNALYEELVEKMAVLEGARGCITAQFFVSKTDNTTYGVEINPRFGGGFPLTYAAGGNYPGWLIQEYIGGQDIPFSDDWENNLIMLRYDAKVLVREHD</sequence>
<keyword evidence="3" id="KW-0812">Transmembrane</keyword>
<keyword evidence="2" id="KW-0547">Nucleotide-binding</keyword>
<dbReference type="Gene3D" id="3.30.1490.20">
    <property type="entry name" value="ATP-grasp fold, A domain"/>
    <property type="match status" value="1"/>
</dbReference>
<keyword evidence="3" id="KW-0472">Membrane</keyword>
<keyword evidence="6" id="KW-1185">Reference proteome</keyword>
<dbReference type="InterPro" id="IPR003362">
    <property type="entry name" value="Bact_transf"/>
</dbReference>
<dbReference type="PANTHER" id="PTHR30576">
    <property type="entry name" value="COLANIC BIOSYNTHESIS UDP-GLUCOSE LIPID CARRIER TRANSFERASE"/>
    <property type="match status" value="1"/>
</dbReference>
<evidence type="ECO:0000256" key="2">
    <source>
        <dbReference type="PROSITE-ProRule" id="PRU00409"/>
    </source>
</evidence>
<dbReference type="Pfam" id="PF15632">
    <property type="entry name" value="ATPgrasp_Ter"/>
    <property type="match status" value="1"/>
</dbReference>
<evidence type="ECO:0000256" key="1">
    <source>
        <dbReference type="ARBA" id="ARBA00006464"/>
    </source>
</evidence>
<protein>
    <submittedName>
        <fullName evidence="5">Pglb2 protein</fullName>
    </submittedName>
</protein>
<reference evidence="5 6" key="1">
    <citation type="submission" date="2010-12" db="EMBL/GenBank/DDBJ databases">
        <title>The Genome Sequence of Neisseria mucosa strain C102.</title>
        <authorList>
            <consortium name="The Broad Institute Genome Sequencing Platform"/>
            <person name="Earl A."/>
            <person name="Ward D."/>
            <person name="Feldgarden M."/>
            <person name="Gevers D."/>
            <person name="Sibley C.D."/>
            <person name="Field T.R."/>
            <person name="Grinwis M."/>
            <person name="Eshaghurshan C.S."/>
            <person name="Surette M."/>
            <person name="Young S.K."/>
            <person name="Zeng Q."/>
            <person name="Gargeya S."/>
            <person name="Fitzgerald M."/>
            <person name="Haas B."/>
            <person name="Abouelleil A."/>
            <person name="Alvarado L."/>
            <person name="Arachchi H.M."/>
            <person name="Berlin A."/>
            <person name="Brown A."/>
            <person name="Chapman S.B."/>
            <person name="Chen Z."/>
            <person name="Dunbar C."/>
            <person name="Freedman E."/>
            <person name="Gearin G."/>
            <person name="Gellesch M."/>
            <person name="Goldberg J."/>
            <person name="Griggs A."/>
            <person name="Gujja S."/>
            <person name="Heilman E."/>
            <person name="Heiman D."/>
            <person name="Howarth C."/>
            <person name="Larson L."/>
            <person name="Lui A."/>
            <person name="MacDonald P.J.P."/>
            <person name="Mehta T."/>
            <person name="Montmayeur A."/>
            <person name="Murphy C."/>
            <person name="Neiman D."/>
            <person name="Pearson M."/>
            <person name="Priest M."/>
            <person name="Roberts A."/>
            <person name="Saif S."/>
            <person name="Shea T."/>
            <person name="Shenoy N."/>
            <person name="Sisk P."/>
            <person name="Stolte C."/>
            <person name="Sykes S."/>
            <person name="White J."/>
            <person name="Yandava C."/>
            <person name="Nusbaum C."/>
            <person name="Birren B."/>
        </authorList>
    </citation>
    <scope>NUCLEOTIDE SEQUENCE [LARGE SCALE GENOMIC DNA]</scope>
    <source>
        <strain evidence="5 6">C102</strain>
    </source>
</reference>
<dbReference type="PROSITE" id="PS50975">
    <property type="entry name" value="ATP_GRASP"/>
    <property type="match status" value="1"/>
</dbReference>
<keyword evidence="3" id="KW-1133">Transmembrane helix</keyword>
<dbReference type="SUPFAM" id="SSF56059">
    <property type="entry name" value="Glutathione synthetase ATP-binding domain-like"/>
    <property type="match status" value="1"/>
</dbReference>
<organism evidence="5 6">
    <name type="scientific">Neisseria mucosa C102</name>
    <dbReference type="NCBI Taxonomy" id="435832"/>
    <lineage>
        <taxon>Bacteria</taxon>
        <taxon>Pseudomonadati</taxon>
        <taxon>Pseudomonadota</taxon>
        <taxon>Betaproteobacteria</taxon>
        <taxon>Neisseriales</taxon>
        <taxon>Neisseriaceae</taxon>
        <taxon>Neisseria</taxon>
    </lineage>
</organism>
<dbReference type="InterPro" id="IPR011761">
    <property type="entry name" value="ATP-grasp"/>
</dbReference>
<comment type="similarity">
    <text evidence="1">Belongs to the bacterial sugar transferase family.</text>
</comment>
<dbReference type="EMBL" id="ACRG01000017">
    <property type="protein sequence ID" value="EFV79969.1"/>
    <property type="molecule type" value="Genomic_DNA"/>
</dbReference>
<evidence type="ECO:0000313" key="5">
    <source>
        <dbReference type="EMBL" id="EFV79969.1"/>
    </source>
</evidence>
<accession>A0ABP2KAT1</accession>
<evidence type="ECO:0000313" key="6">
    <source>
        <dbReference type="Proteomes" id="UP000003612"/>
    </source>
</evidence>
<dbReference type="InterPro" id="IPR013815">
    <property type="entry name" value="ATP_grasp_subdomain_1"/>
</dbReference>
<dbReference type="Pfam" id="PF21360">
    <property type="entry name" value="PylC-like_N"/>
    <property type="match status" value="1"/>
</dbReference>
<dbReference type="InterPro" id="IPR048764">
    <property type="entry name" value="PylC_N"/>
</dbReference>
<feature type="domain" description="ATP-grasp" evidence="4">
    <location>
        <begin position="318"/>
        <end position="495"/>
    </location>
</feature>
<evidence type="ECO:0000256" key="3">
    <source>
        <dbReference type="SAM" id="Phobius"/>
    </source>
</evidence>
<evidence type="ECO:0000259" key="4">
    <source>
        <dbReference type="PROSITE" id="PS50975"/>
    </source>
</evidence>
<keyword evidence="2" id="KW-0067">ATP-binding</keyword>
<name>A0ABP2KAT1_NEIMU</name>
<dbReference type="Proteomes" id="UP000003612">
    <property type="component" value="Unassembled WGS sequence"/>
</dbReference>
<gene>
    <name evidence="5" type="ORF">HMPREF0604_01777</name>
</gene>
<proteinExistence type="inferred from homology"/>
<dbReference type="PANTHER" id="PTHR30576:SF8">
    <property type="entry name" value="UNDECAPRENYL-PHOSPHATE GALACTOSE PHOSPHOTRANSFERASE"/>
    <property type="match status" value="1"/>
</dbReference>
<feature type="transmembrane region" description="Helical" evidence="3">
    <location>
        <begin position="12"/>
        <end position="32"/>
    </location>
</feature>